<dbReference type="EMBL" id="DUZY01000007">
    <property type="protein sequence ID" value="DAD46090.1"/>
    <property type="molecule type" value="Genomic_DNA"/>
</dbReference>
<comment type="caution">
    <text evidence="1">The sequence shown here is derived from an EMBL/GenBank/DDBJ whole genome shotgun (WGS) entry which is preliminary data.</text>
</comment>
<protein>
    <submittedName>
        <fullName evidence="1">Uncharacterized protein</fullName>
    </submittedName>
</protein>
<keyword evidence="2" id="KW-1185">Reference proteome</keyword>
<dbReference type="AlphaFoldDB" id="A0A822ZNP9"/>
<name>A0A822ZNP9_NELNU</name>
<evidence type="ECO:0000313" key="1">
    <source>
        <dbReference type="EMBL" id="DAD46090.1"/>
    </source>
</evidence>
<reference evidence="1 2" key="1">
    <citation type="journal article" date="2020" name="Mol. Biol. Evol.">
        <title>Distinct Expression and Methylation Patterns for Genes with Different Fates following a Single Whole-Genome Duplication in Flowering Plants.</title>
        <authorList>
            <person name="Shi T."/>
            <person name="Rahmani R.S."/>
            <person name="Gugger P.F."/>
            <person name="Wang M."/>
            <person name="Li H."/>
            <person name="Zhang Y."/>
            <person name="Li Z."/>
            <person name="Wang Q."/>
            <person name="Van de Peer Y."/>
            <person name="Marchal K."/>
            <person name="Chen J."/>
        </authorList>
    </citation>
    <scope>NUCLEOTIDE SEQUENCE [LARGE SCALE GENOMIC DNA]</scope>
    <source>
        <tissue evidence="1">Leaf</tissue>
    </source>
</reference>
<dbReference type="Proteomes" id="UP000607653">
    <property type="component" value="Unassembled WGS sequence"/>
</dbReference>
<proteinExistence type="predicted"/>
<accession>A0A822ZNP9</accession>
<sequence>MDDGMEPAIELVTSSFYSRKSIRRAPDSSVNGF</sequence>
<evidence type="ECO:0000313" key="2">
    <source>
        <dbReference type="Proteomes" id="UP000607653"/>
    </source>
</evidence>
<gene>
    <name evidence="1" type="ORF">HUJ06_004320</name>
</gene>
<organism evidence="1 2">
    <name type="scientific">Nelumbo nucifera</name>
    <name type="common">Sacred lotus</name>
    <dbReference type="NCBI Taxonomy" id="4432"/>
    <lineage>
        <taxon>Eukaryota</taxon>
        <taxon>Viridiplantae</taxon>
        <taxon>Streptophyta</taxon>
        <taxon>Embryophyta</taxon>
        <taxon>Tracheophyta</taxon>
        <taxon>Spermatophyta</taxon>
        <taxon>Magnoliopsida</taxon>
        <taxon>Proteales</taxon>
        <taxon>Nelumbonaceae</taxon>
        <taxon>Nelumbo</taxon>
    </lineage>
</organism>